<evidence type="ECO:0000313" key="2">
    <source>
        <dbReference type="EMBL" id="ART62656.1"/>
    </source>
</evidence>
<gene>
    <name evidence="2" type="ORF">B9H00_05990</name>
</gene>
<protein>
    <submittedName>
        <fullName evidence="2">Uncharacterized protein</fullName>
    </submittedName>
</protein>
<proteinExistence type="predicted"/>
<organism evidence="2 3">
    <name type="scientific">Kushneria marisflavi</name>
    <dbReference type="NCBI Taxonomy" id="157779"/>
    <lineage>
        <taxon>Bacteria</taxon>
        <taxon>Pseudomonadati</taxon>
        <taxon>Pseudomonadota</taxon>
        <taxon>Gammaproteobacteria</taxon>
        <taxon>Oceanospirillales</taxon>
        <taxon>Halomonadaceae</taxon>
        <taxon>Kushneria</taxon>
    </lineage>
</organism>
<keyword evidence="3" id="KW-1185">Reference proteome</keyword>
<dbReference type="AlphaFoldDB" id="A0A240UNF0"/>
<feature type="region of interest" description="Disordered" evidence="1">
    <location>
        <begin position="92"/>
        <end position="123"/>
    </location>
</feature>
<dbReference type="KEGG" id="kma:B9H00_05990"/>
<reference evidence="2 3" key="1">
    <citation type="submission" date="2017-05" db="EMBL/GenBank/DDBJ databases">
        <authorList>
            <person name="Song R."/>
            <person name="Chenine A.L."/>
            <person name="Ruprecht R.M."/>
        </authorList>
    </citation>
    <scope>NUCLEOTIDE SEQUENCE [LARGE SCALE GENOMIC DNA]</scope>
    <source>
        <strain evidence="2">SW32</strain>
    </source>
</reference>
<evidence type="ECO:0000256" key="1">
    <source>
        <dbReference type="SAM" id="MobiDB-lite"/>
    </source>
</evidence>
<evidence type="ECO:0000313" key="3">
    <source>
        <dbReference type="Proteomes" id="UP000194457"/>
    </source>
</evidence>
<name>A0A240UNF0_9GAMM</name>
<dbReference type="EMBL" id="CP021358">
    <property type="protein sequence ID" value="ART62656.1"/>
    <property type="molecule type" value="Genomic_DNA"/>
</dbReference>
<accession>A0A240UNF0</accession>
<dbReference type="Proteomes" id="UP000194457">
    <property type="component" value="Chromosome"/>
</dbReference>
<sequence length="123" mass="13661">MATLPVLSPVAMAGDSVILEHRGPNLNHHRLPPRFPPFGIRDPQQFDPVRDVDVGVILPPEQLEHWRSNYVPDNYRLNGYDGVRQGEANVCRHNDGSRSYSSSGMTCEDGNANPPGGRTWSTK</sequence>